<dbReference type="SUPFAM" id="SSF54373">
    <property type="entry name" value="FAD-linked reductases, C-terminal domain"/>
    <property type="match status" value="1"/>
</dbReference>
<comment type="similarity">
    <text evidence="1">Belongs to the GMC oxidoreductase family.</text>
</comment>
<sequence length="575" mass="63484">MPLYHKLPDDLKEVDVLIAGADPTLSVLVIEQGPNNYGIPEVVHPALYPKNLVQSSKTALFWQGNPAPQLAGRHPVFPSGGTLGGGSSINWRVYTRAQRCDFDSWDTPGWSADELYPHLKNFEKYHGKGEREHHGDNGPVNVSGGTHRSKRAEDGFIDAAAQLGYQELRDLQNLDATNATERWLKYIGPSGRRQDAAHRFVHPKLRSGEYPHLHVLVEKQVVKVLLDANKRAVGVECRTNPKFQPNPEFQWAQQTHRQVRARKLVVVSAGANATPLILERSGIGDSQVLERAGVPVVEDLPGVGNDYQDHHLTLCAYRTHLKPRETINGFIGGRFDVEEAIRNNDELLGTNAMDASGKVRPTEEEHLGYFADHSTLPDSAEYISMANWTAYPYSRGHIHITGPSISDEPDFDVGYLNDDDDDDIDVKKHIWAYKIQREIMRRMSIFAGELATSHPQFPAGSKAAVVEKADGPIARGAGRLQYSCEDEEAIERKVRETVSTTWHSLGTCKMAPREAMGVVDARLNVHGIIGLKLADLSIPAENVGANTGNAAFVVGEKAADIIIGELELGKDRARL</sequence>
<protein>
    <submittedName>
        <fullName evidence="5">Alcohol oxidase</fullName>
    </submittedName>
</protein>
<feature type="binding site" evidence="2">
    <location>
        <begin position="90"/>
        <end position="93"/>
    </location>
    <ligand>
        <name>FAD</name>
        <dbReference type="ChEBI" id="CHEBI:57692"/>
    </ligand>
</feature>
<dbReference type="InterPro" id="IPR007867">
    <property type="entry name" value="GMC_OxRtase_C"/>
</dbReference>
<evidence type="ECO:0000256" key="3">
    <source>
        <dbReference type="SAM" id="MobiDB-lite"/>
    </source>
</evidence>
<dbReference type="PROSITE" id="PS00624">
    <property type="entry name" value="GMC_OXRED_2"/>
    <property type="match status" value="1"/>
</dbReference>
<dbReference type="GO" id="GO:0016614">
    <property type="term" value="F:oxidoreductase activity, acting on CH-OH group of donors"/>
    <property type="evidence" value="ECO:0007669"/>
    <property type="project" value="InterPro"/>
</dbReference>
<dbReference type="InterPro" id="IPR012132">
    <property type="entry name" value="GMC_OxRdtase"/>
</dbReference>
<dbReference type="InterPro" id="IPR036188">
    <property type="entry name" value="FAD/NAD-bd_sf"/>
</dbReference>
<dbReference type="AlphaFoldDB" id="A0A6G1LGF5"/>
<dbReference type="PIRSF" id="PIRSF000137">
    <property type="entry name" value="Alcohol_oxidase"/>
    <property type="match status" value="1"/>
</dbReference>
<keyword evidence="6" id="KW-1185">Reference proteome</keyword>
<evidence type="ECO:0000313" key="6">
    <source>
        <dbReference type="Proteomes" id="UP000799436"/>
    </source>
</evidence>
<dbReference type="PANTHER" id="PTHR11552:SF78">
    <property type="entry name" value="GLUCOSE-METHANOL-CHOLINE OXIDOREDUCTASE N-TERMINAL DOMAIN-CONTAINING PROTEIN"/>
    <property type="match status" value="1"/>
</dbReference>
<feature type="domain" description="Glucose-methanol-choline oxidoreductase N-terminal" evidence="4">
    <location>
        <begin position="270"/>
        <end position="284"/>
    </location>
</feature>
<name>A0A6G1LGF5_9PEZI</name>
<accession>A0A6G1LGF5</accession>
<feature type="binding site" evidence="2">
    <location>
        <begin position="502"/>
        <end position="503"/>
    </location>
    <ligand>
        <name>FAD</name>
        <dbReference type="ChEBI" id="CHEBI:57692"/>
    </ligand>
</feature>
<keyword evidence="2" id="KW-0285">Flavoprotein</keyword>
<dbReference type="Pfam" id="PF05199">
    <property type="entry name" value="GMC_oxred_C"/>
    <property type="match status" value="1"/>
</dbReference>
<gene>
    <name evidence="5" type="ORF">EJ03DRAFT_342007</name>
</gene>
<reference evidence="5" key="1">
    <citation type="journal article" date="2020" name="Stud. Mycol.">
        <title>101 Dothideomycetes genomes: a test case for predicting lifestyles and emergence of pathogens.</title>
        <authorList>
            <person name="Haridas S."/>
            <person name="Albert R."/>
            <person name="Binder M."/>
            <person name="Bloem J."/>
            <person name="Labutti K."/>
            <person name="Salamov A."/>
            <person name="Andreopoulos B."/>
            <person name="Baker S."/>
            <person name="Barry K."/>
            <person name="Bills G."/>
            <person name="Bluhm B."/>
            <person name="Cannon C."/>
            <person name="Castanera R."/>
            <person name="Culley D."/>
            <person name="Daum C."/>
            <person name="Ezra D."/>
            <person name="Gonzalez J."/>
            <person name="Henrissat B."/>
            <person name="Kuo A."/>
            <person name="Liang C."/>
            <person name="Lipzen A."/>
            <person name="Lutzoni F."/>
            <person name="Magnuson J."/>
            <person name="Mondo S."/>
            <person name="Nolan M."/>
            <person name="Ohm R."/>
            <person name="Pangilinan J."/>
            <person name="Park H.-J."/>
            <person name="Ramirez L."/>
            <person name="Alfaro M."/>
            <person name="Sun H."/>
            <person name="Tritt A."/>
            <person name="Yoshinaga Y."/>
            <person name="Zwiers L.-H."/>
            <person name="Turgeon B."/>
            <person name="Goodwin S."/>
            <person name="Spatafora J."/>
            <person name="Crous P."/>
            <person name="Grigoriev I."/>
        </authorList>
    </citation>
    <scope>NUCLEOTIDE SEQUENCE</scope>
    <source>
        <strain evidence="5">CBS 116005</strain>
    </source>
</reference>
<dbReference type="PANTHER" id="PTHR11552">
    <property type="entry name" value="GLUCOSE-METHANOL-CHOLINE GMC OXIDOREDUCTASE"/>
    <property type="match status" value="1"/>
</dbReference>
<keyword evidence="2" id="KW-0274">FAD</keyword>
<comment type="cofactor">
    <cofactor evidence="2">
        <name>FAD</name>
        <dbReference type="ChEBI" id="CHEBI:57692"/>
    </cofactor>
</comment>
<dbReference type="GO" id="GO:0050660">
    <property type="term" value="F:flavin adenine dinucleotide binding"/>
    <property type="evidence" value="ECO:0007669"/>
    <property type="project" value="InterPro"/>
</dbReference>
<dbReference type="SUPFAM" id="SSF51905">
    <property type="entry name" value="FAD/NAD(P)-binding domain"/>
    <property type="match status" value="1"/>
</dbReference>
<dbReference type="Proteomes" id="UP000799436">
    <property type="component" value="Unassembled WGS sequence"/>
</dbReference>
<dbReference type="InterPro" id="IPR000172">
    <property type="entry name" value="GMC_OxRdtase_N"/>
</dbReference>
<organism evidence="5 6">
    <name type="scientific">Teratosphaeria nubilosa</name>
    <dbReference type="NCBI Taxonomy" id="161662"/>
    <lineage>
        <taxon>Eukaryota</taxon>
        <taxon>Fungi</taxon>
        <taxon>Dikarya</taxon>
        <taxon>Ascomycota</taxon>
        <taxon>Pezizomycotina</taxon>
        <taxon>Dothideomycetes</taxon>
        <taxon>Dothideomycetidae</taxon>
        <taxon>Mycosphaerellales</taxon>
        <taxon>Teratosphaeriaceae</taxon>
        <taxon>Teratosphaeria</taxon>
    </lineage>
</organism>
<dbReference type="OrthoDB" id="269227at2759"/>
<dbReference type="Pfam" id="PF00732">
    <property type="entry name" value="GMC_oxred_N"/>
    <property type="match status" value="1"/>
</dbReference>
<feature type="binding site" evidence="2">
    <location>
        <position position="221"/>
    </location>
    <ligand>
        <name>FAD</name>
        <dbReference type="ChEBI" id="CHEBI:57692"/>
    </ligand>
</feature>
<evidence type="ECO:0000256" key="1">
    <source>
        <dbReference type="ARBA" id="ARBA00010790"/>
    </source>
</evidence>
<dbReference type="Gene3D" id="3.50.50.60">
    <property type="entry name" value="FAD/NAD(P)-binding domain"/>
    <property type="match status" value="1"/>
</dbReference>
<evidence type="ECO:0000259" key="4">
    <source>
        <dbReference type="PROSITE" id="PS00624"/>
    </source>
</evidence>
<dbReference type="Gene3D" id="3.30.410.40">
    <property type="match status" value="1"/>
</dbReference>
<evidence type="ECO:0000256" key="2">
    <source>
        <dbReference type="PIRSR" id="PIRSR000137-2"/>
    </source>
</evidence>
<dbReference type="EMBL" id="ML995817">
    <property type="protein sequence ID" value="KAF2771955.1"/>
    <property type="molecule type" value="Genomic_DNA"/>
</dbReference>
<proteinExistence type="inferred from homology"/>
<evidence type="ECO:0000313" key="5">
    <source>
        <dbReference type="EMBL" id="KAF2771955.1"/>
    </source>
</evidence>
<feature type="region of interest" description="Disordered" evidence="3">
    <location>
        <begin position="128"/>
        <end position="148"/>
    </location>
</feature>